<proteinExistence type="predicted"/>
<comment type="caution">
    <text evidence="1">The sequence shown here is derived from an EMBL/GenBank/DDBJ whole genome shotgun (WGS) entry which is preliminary data.</text>
</comment>
<name>A0A820NVZ9_9BILA</name>
<evidence type="ECO:0000313" key="1">
    <source>
        <dbReference type="EMBL" id="CAF4394787.1"/>
    </source>
</evidence>
<dbReference type="EMBL" id="CAJOBD010064963">
    <property type="protein sequence ID" value="CAF4394787.1"/>
    <property type="molecule type" value="Genomic_DNA"/>
</dbReference>
<organism evidence="1 2">
    <name type="scientific">Rotaria sordida</name>
    <dbReference type="NCBI Taxonomy" id="392033"/>
    <lineage>
        <taxon>Eukaryota</taxon>
        <taxon>Metazoa</taxon>
        <taxon>Spiralia</taxon>
        <taxon>Gnathifera</taxon>
        <taxon>Rotifera</taxon>
        <taxon>Eurotatoria</taxon>
        <taxon>Bdelloidea</taxon>
        <taxon>Philodinida</taxon>
        <taxon>Philodinidae</taxon>
        <taxon>Rotaria</taxon>
    </lineage>
</organism>
<gene>
    <name evidence="1" type="ORF">JBS370_LOCUS43267</name>
</gene>
<dbReference type="Proteomes" id="UP000663836">
    <property type="component" value="Unassembled WGS sequence"/>
</dbReference>
<protein>
    <submittedName>
        <fullName evidence="1">Uncharacterized protein</fullName>
    </submittedName>
</protein>
<accession>A0A820NVZ9</accession>
<reference evidence="1" key="1">
    <citation type="submission" date="2021-02" db="EMBL/GenBank/DDBJ databases">
        <authorList>
            <person name="Nowell W R."/>
        </authorList>
    </citation>
    <scope>NUCLEOTIDE SEQUENCE</scope>
</reference>
<sequence>INLTAESSQGQLDAYVKSAEWDLEGN</sequence>
<feature type="non-terminal residue" evidence="1">
    <location>
        <position position="1"/>
    </location>
</feature>
<dbReference type="AlphaFoldDB" id="A0A820NVZ9"/>
<evidence type="ECO:0000313" key="2">
    <source>
        <dbReference type="Proteomes" id="UP000663836"/>
    </source>
</evidence>